<keyword evidence="3" id="KW-1185">Reference proteome</keyword>
<dbReference type="Gene3D" id="1.20.1280.50">
    <property type="match status" value="1"/>
</dbReference>
<feature type="domain" description="F-box" evidence="1">
    <location>
        <begin position="9"/>
        <end position="56"/>
    </location>
</feature>
<dbReference type="SUPFAM" id="SSF81383">
    <property type="entry name" value="F-box domain"/>
    <property type="match status" value="1"/>
</dbReference>
<dbReference type="InterPro" id="IPR036047">
    <property type="entry name" value="F-box-like_dom_sf"/>
</dbReference>
<evidence type="ECO:0000313" key="3">
    <source>
        <dbReference type="Proteomes" id="UP001202328"/>
    </source>
</evidence>
<accession>A0AAD4T621</accession>
<reference evidence="2" key="1">
    <citation type="submission" date="2022-04" db="EMBL/GenBank/DDBJ databases">
        <title>A functionally conserved STORR gene fusion in Papaver species that diverged 16.8 million years ago.</title>
        <authorList>
            <person name="Catania T."/>
        </authorList>
    </citation>
    <scope>NUCLEOTIDE SEQUENCE</scope>
    <source>
        <strain evidence="2">S-188037</strain>
    </source>
</reference>
<evidence type="ECO:0000313" key="2">
    <source>
        <dbReference type="EMBL" id="KAI3938567.1"/>
    </source>
</evidence>
<protein>
    <recommendedName>
        <fullName evidence="1">F-box domain-containing protein</fullName>
    </recommendedName>
</protein>
<dbReference type="AlphaFoldDB" id="A0AAD4T621"/>
<evidence type="ECO:0000259" key="1">
    <source>
        <dbReference type="PROSITE" id="PS50181"/>
    </source>
</evidence>
<feature type="non-terminal residue" evidence="2">
    <location>
        <position position="1"/>
    </location>
</feature>
<dbReference type="PANTHER" id="PTHR31672:SF13">
    <property type="entry name" value="F-BOX PROTEIN CPR30-LIKE"/>
    <property type="match status" value="1"/>
</dbReference>
<dbReference type="CDD" id="cd22157">
    <property type="entry name" value="F-box_AtFBW1-like"/>
    <property type="match status" value="1"/>
</dbReference>
<dbReference type="SMART" id="SM00256">
    <property type="entry name" value="FBOX"/>
    <property type="match status" value="1"/>
</dbReference>
<dbReference type="PANTHER" id="PTHR31672">
    <property type="entry name" value="BNACNNG10540D PROTEIN"/>
    <property type="match status" value="1"/>
</dbReference>
<proteinExistence type="predicted"/>
<dbReference type="Proteomes" id="UP001202328">
    <property type="component" value="Unassembled WGS sequence"/>
</dbReference>
<dbReference type="EMBL" id="JAJJMB010005516">
    <property type="protein sequence ID" value="KAI3938567.1"/>
    <property type="molecule type" value="Genomic_DNA"/>
</dbReference>
<dbReference type="PROSITE" id="PS50181">
    <property type="entry name" value="FBOX"/>
    <property type="match status" value="1"/>
</dbReference>
<organism evidence="2 3">
    <name type="scientific">Papaver atlanticum</name>
    <dbReference type="NCBI Taxonomy" id="357466"/>
    <lineage>
        <taxon>Eukaryota</taxon>
        <taxon>Viridiplantae</taxon>
        <taxon>Streptophyta</taxon>
        <taxon>Embryophyta</taxon>
        <taxon>Tracheophyta</taxon>
        <taxon>Spermatophyta</taxon>
        <taxon>Magnoliopsida</taxon>
        <taxon>Ranunculales</taxon>
        <taxon>Papaveraceae</taxon>
        <taxon>Papaveroideae</taxon>
        <taxon>Papaver</taxon>
    </lineage>
</organism>
<dbReference type="Pfam" id="PF00646">
    <property type="entry name" value="F-box"/>
    <property type="match status" value="1"/>
</dbReference>
<sequence length="87" mass="9740">LSSLIGSAADDGVLLPEDVFYEISMCVPVKSLLRFKSVCKSWCALIKSSDFIYRHANIIDSRSKLGTLICQYHALDQRGLSLPRCIY</sequence>
<gene>
    <name evidence="2" type="ORF">MKW98_016072</name>
</gene>
<dbReference type="InterPro" id="IPR050796">
    <property type="entry name" value="SCF_F-box_component"/>
</dbReference>
<name>A0AAD4T621_9MAGN</name>
<dbReference type="InterPro" id="IPR001810">
    <property type="entry name" value="F-box_dom"/>
</dbReference>
<comment type="caution">
    <text evidence="2">The sequence shown here is derived from an EMBL/GenBank/DDBJ whole genome shotgun (WGS) entry which is preliminary data.</text>
</comment>